<keyword evidence="2" id="KW-1185">Reference proteome</keyword>
<accession>A0AA35LL24</accession>
<reference evidence="1" key="1">
    <citation type="submission" date="2022-12" db="EMBL/GenBank/DDBJ databases">
        <authorList>
            <person name="Alioto T."/>
            <person name="Alioto T."/>
            <person name="Gomez Garrido J."/>
        </authorList>
    </citation>
    <scope>NUCLEOTIDE SEQUENCE</scope>
</reference>
<dbReference type="EMBL" id="OX395143">
    <property type="protein sequence ID" value="CAI5798169.1"/>
    <property type="molecule type" value="Genomic_DNA"/>
</dbReference>
<protein>
    <submittedName>
        <fullName evidence="1">Uncharacterized protein</fullName>
    </submittedName>
</protein>
<evidence type="ECO:0000313" key="1">
    <source>
        <dbReference type="EMBL" id="CAI5798169.1"/>
    </source>
</evidence>
<gene>
    <name evidence="1" type="ORF">PODLI_1B026237</name>
</gene>
<organism evidence="1 2">
    <name type="scientific">Podarcis lilfordi</name>
    <name type="common">Lilford's wall lizard</name>
    <dbReference type="NCBI Taxonomy" id="74358"/>
    <lineage>
        <taxon>Eukaryota</taxon>
        <taxon>Metazoa</taxon>
        <taxon>Chordata</taxon>
        <taxon>Craniata</taxon>
        <taxon>Vertebrata</taxon>
        <taxon>Euteleostomi</taxon>
        <taxon>Lepidosauria</taxon>
        <taxon>Squamata</taxon>
        <taxon>Bifurcata</taxon>
        <taxon>Unidentata</taxon>
        <taxon>Episquamata</taxon>
        <taxon>Laterata</taxon>
        <taxon>Lacertibaenia</taxon>
        <taxon>Lacertidae</taxon>
        <taxon>Podarcis</taxon>
    </lineage>
</organism>
<name>A0AA35LL24_9SAUR</name>
<dbReference type="Proteomes" id="UP001178461">
    <property type="component" value="Chromosome 16"/>
</dbReference>
<dbReference type="AlphaFoldDB" id="A0AA35LL24"/>
<evidence type="ECO:0000313" key="2">
    <source>
        <dbReference type="Proteomes" id="UP001178461"/>
    </source>
</evidence>
<sequence length="67" mass="8052">MRKGCRSSSFLYAFMYIDDFYFLQNARHTPGSQPLWTGLLVLLSPKEEKMVNLNWGPSFRSWWRFSR</sequence>
<proteinExistence type="predicted"/>